<evidence type="ECO:0008006" key="2">
    <source>
        <dbReference type="Google" id="ProtNLM"/>
    </source>
</evidence>
<reference evidence="1" key="1">
    <citation type="submission" date="2019-02" db="EMBL/GenBank/DDBJ databases">
        <authorList>
            <person name="Gruber-Vodicka R. H."/>
            <person name="Seah K. B. B."/>
        </authorList>
    </citation>
    <scope>NUCLEOTIDE SEQUENCE</scope>
    <source>
        <strain evidence="1">BECK_BZ197</strain>
    </source>
</reference>
<proteinExistence type="predicted"/>
<name>A0A450XLD0_9GAMM</name>
<organism evidence="1">
    <name type="scientific">Candidatus Kentrum sp. MB</name>
    <dbReference type="NCBI Taxonomy" id="2138164"/>
    <lineage>
        <taxon>Bacteria</taxon>
        <taxon>Pseudomonadati</taxon>
        <taxon>Pseudomonadota</taxon>
        <taxon>Gammaproteobacteria</taxon>
        <taxon>Candidatus Kentrum</taxon>
    </lineage>
</organism>
<dbReference type="EMBL" id="CAADFO010000059">
    <property type="protein sequence ID" value="VFK30111.1"/>
    <property type="molecule type" value="Genomic_DNA"/>
</dbReference>
<dbReference type="Gene3D" id="3.90.20.10">
    <property type="match status" value="1"/>
</dbReference>
<dbReference type="AlphaFoldDB" id="A0A450XLD0"/>
<gene>
    <name evidence="1" type="ORF">BECKMB1821G_GA0114241_10594</name>
</gene>
<evidence type="ECO:0000313" key="1">
    <source>
        <dbReference type="EMBL" id="VFK30111.1"/>
    </source>
</evidence>
<protein>
    <recommendedName>
        <fullName evidence="2">DUF1640 domain-containing protein</fullName>
    </recommendedName>
</protein>
<sequence>MLENDIFGQWLDTEAERVLGKLHSEQPLTQDDKLIIILKGQENHFRHLDVELRQEMIALREDMDRRFEQVDKRFEQVEKRFEQVDKHFEAITDEIKQIYQSINTQTWKMIGAIGLIVLLGKLIE</sequence>
<accession>A0A450XLD0</accession>